<dbReference type="SFLD" id="SFLDS00003">
    <property type="entry name" value="Haloacid_Dehalogenase"/>
    <property type="match status" value="1"/>
</dbReference>
<dbReference type="PANTHER" id="PTHR43434:SF1">
    <property type="entry name" value="PHOSPHOGLYCOLATE PHOSPHATASE"/>
    <property type="match status" value="1"/>
</dbReference>
<protein>
    <submittedName>
        <fullName evidence="1">Phosphoglycolate phosphatase</fullName>
        <ecNumber evidence="1">3.1.3.18</ecNumber>
    </submittedName>
</protein>
<dbReference type="AlphaFoldDB" id="A0A9Q2CZZ0"/>
<dbReference type="InterPro" id="IPR036412">
    <property type="entry name" value="HAD-like_sf"/>
</dbReference>
<dbReference type="GO" id="GO:0005829">
    <property type="term" value="C:cytosol"/>
    <property type="evidence" value="ECO:0007669"/>
    <property type="project" value="TreeGrafter"/>
</dbReference>
<dbReference type="Gene3D" id="3.40.50.1000">
    <property type="entry name" value="HAD superfamily/HAD-like"/>
    <property type="match status" value="1"/>
</dbReference>
<dbReference type="Proteomes" id="UP000579136">
    <property type="component" value="Unassembled WGS sequence"/>
</dbReference>
<comment type="caution">
    <text evidence="1">The sequence shown here is derived from an EMBL/GenBank/DDBJ whole genome shotgun (WGS) entry which is preliminary data.</text>
</comment>
<keyword evidence="1" id="KW-0378">Hydrolase</keyword>
<dbReference type="InterPro" id="IPR023214">
    <property type="entry name" value="HAD_sf"/>
</dbReference>
<organism evidence="1 2">
    <name type="scientific">Nosocomiicoccus ampullae</name>
    <dbReference type="NCBI Taxonomy" id="489910"/>
    <lineage>
        <taxon>Bacteria</taxon>
        <taxon>Bacillati</taxon>
        <taxon>Bacillota</taxon>
        <taxon>Bacilli</taxon>
        <taxon>Bacillales</taxon>
        <taxon>Staphylococcaceae</taxon>
        <taxon>Nosocomiicoccus</taxon>
    </lineage>
</organism>
<dbReference type="PANTHER" id="PTHR43434">
    <property type="entry name" value="PHOSPHOGLYCOLATE PHOSPHATASE"/>
    <property type="match status" value="1"/>
</dbReference>
<dbReference type="InterPro" id="IPR023198">
    <property type="entry name" value="PGP-like_dom2"/>
</dbReference>
<sequence>MVKVIAYDKDGTLLNYEKIWTPFAKVSLDAFEAHFNLPYDDEFRRELGYVDGTIQPNSTFASGTGKDIQNAYEKRAKGGADWAEDFYIKHVSEYLKNMELLPDAVEVLKEGKRLGYKNAIVTSDSRLSTEAFIKKFNLNDYIDFVIAGDDSEYSKPDVNVLDSIIEAGYEYKDIVVVGDNYTDTRLGIKNGVRTIGVLSGTSTKEYLEDANIILNGVGELFNNGKFIIQ</sequence>
<evidence type="ECO:0000313" key="2">
    <source>
        <dbReference type="Proteomes" id="UP000579136"/>
    </source>
</evidence>
<reference evidence="1 2" key="1">
    <citation type="submission" date="2020-08" db="EMBL/GenBank/DDBJ databases">
        <title>Genomic Encyclopedia of Type Strains, Phase IV (KMG-IV): sequencing the most valuable type-strain genomes for metagenomic binning, comparative biology and taxonomic classification.</title>
        <authorList>
            <person name="Goeker M."/>
        </authorList>
    </citation>
    <scope>NUCLEOTIDE SEQUENCE [LARGE SCALE GENOMIC DNA]</scope>
    <source>
        <strain evidence="1 2">DSM 19163</strain>
    </source>
</reference>
<dbReference type="SFLD" id="SFLDG01129">
    <property type="entry name" value="C1.5:_HAD__Beta-PGM__Phosphata"/>
    <property type="match status" value="1"/>
</dbReference>
<keyword evidence="2" id="KW-1185">Reference proteome</keyword>
<accession>A0A9Q2CZZ0</accession>
<dbReference type="EMBL" id="JACHHF010000004">
    <property type="protein sequence ID" value="MBB5175934.1"/>
    <property type="molecule type" value="Genomic_DNA"/>
</dbReference>
<name>A0A9Q2CZZ0_9STAP</name>
<proteinExistence type="predicted"/>
<dbReference type="InterPro" id="IPR041492">
    <property type="entry name" value="HAD_2"/>
</dbReference>
<dbReference type="NCBIfam" id="TIGR01549">
    <property type="entry name" value="HAD-SF-IA-v1"/>
    <property type="match status" value="1"/>
</dbReference>
<dbReference type="SUPFAM" id="SSF56784">
    <property type="entry name" value="HAD-like"/>
    <property type="match status" value="1"/>
</dbReference>
<dbReference type="GO" id="GO:0006281">
    <property type="term" value="P:DNA repair"/>
    <property type="evidence" value="ECO:0007669"/>
    <property type="project" value="TreeGrafter"/>
</dbReference>
<dbReference type="RefSeq" id="WP_183673710.1">
    <property type="nucleotide sequence ID" value="NZ_CBCRYX010000006.1"/>
</dbReference>
<evidence type="ECO:0000313" key="1">
    <source>
        <dbReference type="EMBL" id="MBB5175934.1"/>
    </source>
</evidence>
<gene>
    <name evidence="1" type="ORF">HNQ45_000818</name>
</gene>
<dbReference type="Gene3D" id="1.10.150.240">
    <property type="entry name" value="Putative phosphatase, domain 2"/>
    <property type="match status" value="1"/>
</dbReference>
<dbReference type="InterPro" id="IPR006439">
    <property type="entry name" value="HAD-SF_hydro_IA"/>
</dbReference>
<dbReference type="InterPro" id="IPR050155">
    <property type="entry name" value="HAD-like_hydrolase_sf"/>
</dbReference>
<dbReference type="EC" id="3.1.3.18" evidence="1"/>
<dbReference type="GO" id="GO:0008967">
    <property type="term" value="F:phosphoglycolate phosphatase activity"/>
    <property type="evidence" value="ECO:0007669"/>
    <property type="project" value="UniProtKB-EC"/>
</dbReference>
<dbReference type="Pfam" id="PF13419">
    <property type="entry name" value="HAD_2"/>
    <property type="match status" value="1"/>
</dbReference>